<dbReference type="Gene3D" id="1.10.3460.10">
    <property type="entry name" value="Chlorophyll a/b binding protein domain"/>
    <property type="match status" value="1"/>
</dbReference>
<keyword evidence="6" id="KW-1133">Transmembrane helix</keyword>
<protein>
    <submittedName>
        <fullName evidence="11">Uncharacterized protein</fullName>
    </submittedName>
</protein>
<dbReference type="GO" id="GO:0016020">
    <property type="term" value="C:membrane"/>
    <property type="evidence" value="ECO:0007669"/>
    <property type="project" value="UniProtKB-SubCell"/>
</dbReference>
<gene>
    <name evidence="11" type="ORF">BQ4739_LOCUS14692</name>
</gene>
<keyword evidence="12" id="KW-1185">Reference proteome</keyword>
<evidence type="ECO:0000256" key="2">
    <source>
        <dbReference type="ARBA" id="ARBA00004229"/>
    </source>
</evidence>
<comment type="subcellular location">
    <subcellularLocation>
        <location evidence="1">Membrane</location>
        <topology evidence="1">Multi-pass membrane protein</topology>
    </subcellularLocation>
    <subcellularLocation>
        <location evidence="2">Plastid</location>
        <location evidence="2">Chloroplast</location>
    </subcellularLocation>
</comment>
<dbReference type="Proteomes" id="UP000256970">
    <property type="component" value="Unassembled WGS sequence"/>
</dbReference>
<evidence type="ECO:0000256" key="4">
    <source>
        <dbReference type="ARBA" id="ARBA00022640"/>
    </source>
</evidence>
<keyword evidence="9" id="KW-0175">Coiled coil</keyword>
<evidence type="ECO:0000313" key="12">
    <source>
        <dbReference type="Proteomes" id="UP000256970"/>
    </source>
</evidence>
<feature type="region of interest" description="Disordered" evidence="10">
    <location>
        <begin position="1"/>
        <end position="33"/>
    </location>
</feature>
<evidence type="ECO:0000313" key="11">
    <source>
        <dbReference type="EMBL" id="SZX74421.1"/>
    </source>
</evidence>
<keyword evidence="4" id="KW-0934">Plastid</keyword>
<evidence type="ECO:0000256" key="3">
    <source>
        <dbReference type="ARBA" id="ARBA00022528"/>
    </source>
</evidence>
<reference evidence="11 12" key="1">
    <citation type="submission" date="2016-10" db="EMBL/GenBank/DDBJ databases">
        <authorList>
            <person name="Cai Z."/>
        </authorList>
    </citation>
    <scope>NUCLEOTIDE SEQUENCE [LARGE SCALE GENOMIC DNA]</scope>
</reference>
<evidence type="ECO:0000256" key="7">
    <source>
        <dbReference type="ARBA" id="ARBA00023136"/>
    </source>
</evidence>
<evidence type="ECO:0000256" key="9">
    <source>
        <dbReference type="SAM" id="Coils"/>
    </source>
</evidence>
<dbReference type="GO" id="GO:0009507">
    <property type="term" value="C:chloroplast"/>
    <property type="evidence" value="ECO:0007669"/>
    <property type="project" value="UniProtKB-SubCell"/>
</dbReference>
<evidence type="ECO:0000256" key="1">
    <source>
        <dbReference type="ARBA" id="ARBA00004141"/>
    </source>
</evidence>
<sequence>MLTQPALPVRVARGPGSSRPSAAAFPLTRSTQQRSVVVRFKESDNKNVDALKQELEQQLQQDAQAQDLKQQPLQPLFAPSEPKLSPQQYKEVITKEPGNISPRLAEMRADMGTAVNDISIMQTFDGPAPETINGRLAMLGVVTGLAGEYFTGLGLQQQTADHPATVLASFVLMSVATYAPLVKGYTRKEPFANTFLGLNWSPKAENWNGRLAMLGFTGMILTEALSGLNTLQAWGLQPTNFTGFH</sequence>
<dbReference type="EMBL" id="FNXT01001214">
    <property type="protein sequence ID" value="SZX74421.1"/>
    <property type="molecule type" value="Genomic_DNA"/>
</dbReference>
<keyword evidence="7" id="KW-0472">Membrane</keyword>
<proteinExistence type="inferred from homology"/>
<dbReference type="InterPro" id="IPR022796">
    <property type="entry name" value="Chloroa_b-bind"/>
</dbReference>
<feature type="coiled-coil region" evidence="9">
    <location>
        <begin position="38"/>
        <end position="71"/>
    </location>
</feature>
<keyword evidence="5" id="KW-0812">Transmembrane</keyword>
<keyword evidence="3" id="KW-0150">Chloroplast</keyword>
<dbReference type="PANTHER" id="PTHR14154">
    <property type="entry name" value="UPF0041 BRAIN PROTEIN 44-RELATED"/>
    <property type="match status" value="1"/>
</dbReference>
<accession>A0A383WAD9</accession>
<dbReference type="SUPFAM" id="SSF103511">
    <property type="entry name" value="Chlorophyll a-b binding protein"/>
    <property type="match status" value="1"/>
</dbReference>
<dbReference type="AlphaFoldDB" id="A0A383WAD9"/>
<evidence type="ECO:0000256" key="6">
    <source>
        <dbReference type="ARBA" id="ARBA00022989"/>
    </source>
</evidence>
<evidence type="ECO:0000256" key="8">
    <source>
        <dbReference type="ARBA" id="ARBA00037956"/>
    </source>
</evidence>
<organism evidence="11 12">
    <name type="scientific">Tetradesmus obliquus</name>
    <name type="common">Green alga</name>
    <name type="synonym">Acutodesmus obliquus</name>
    <dbReference type="NCBI Taxonomy" id="3088"/>
    <lineage>
        <taxon>Eukaryota</taxon>
        <taxon>Viridiplantae</taxon>
        <taxon>Chlorophyta</taxon>
        <taxon>core chlorophytes</taxon>
        <taxon>Chlorophyceae</taxon>
        <taxon>CS clade</taxon>
        <taxon>Sphaeropleales</taxon>
        <taxon>Scenedesmaceae</taxon>
        <taxon>Tetradesmus</taxon>
    </lineage>
</organism>
<dbReference type="Pfam" id="PF00504">
    <property type="entry name" value="Chloroa_b-bind"/>
    <property type="match status" value="1"/>
</dbReference>
<evidence type="ECO:0000256" key="10">
    <source>
        <dbReference type="SAM" id="MobiDB-lite"/>
    </source>
</evidence>
<evidence type="ECO:0000256" key="5">
    <source>
        <dbReference type="ARBA" id="ARBA00022692"/>
    </source>
</evidence>
<comment type="similarity">
    <text evidence="8">Belongs to the ELIP/psbS family.</text>
</comment>
<name>A0A383WAD9_TETOB</name>